<feature type="region of interest" description="Disordered" evidence="1">
    <location>
        <begin position="1"/>
        <end position="60"/>
    </location>
</feature>
<feature type="region of interest" description="Disordered" evidence="1">
    <location>
        <begin position="109"/>
        <end position="152"/>
    </location>
</feature>
<name>A0A846YK01_9NOCA</name>
<sequence length="152" mass="16780">MTTPEPTTEPVEPTVDDPAAVDPSEQDDGKTKPGAEAARYRRQLRDTEAERDSLRERITGYERGEAERLAAAGLADPTDMWAGGVRLDDLRGEDGQIDPEKVAAAVSTLTEQRPHWRRPTTPRPDMRQGGGHADCLSSTTPWHEALSNRHRS</sequence>
<dbReference type="EMBL" id="JAAXOT010000006">
    <property type="protein sequence ID" value="NKY57229.1"/>
    <property type="molecule type" value="Genomic_DNA"/>
</dbReference>
<keyword evidence="3" id="KW-1185">Reference proteome</keyword>
<evidence type="ECO:0000313" key="2">
    <source>
        <dbReference type="EMBL" id="NKY57229.1"/>
    </source>
</evidence>
<dbReference type="AlphaFoldDB" id="A0A846YK01"/>
<gene>
    <name evidence="2" type="ORF">HGA15_13900</name>
</gene>
<dbReference type="RefSeq" id="WP_062976324.1">
    <property type="nucleotide sequence ID" value="NZ_JAAXOT010000006.1"/>
</dbReference>
<evidence type="ECO:0000313" key="3">
    <source>
        <dbReference type="Proteomes" id="UP000570678"/>
    </source>
</evidence>
<evidence type="ECO:0000256" key="1">
    <source>
        <dbReference type="SAM" id="MobiDB-lite"/>
    </source>
</evidence>
<comment type="caution">
    <text evidence="2">The sequence shown here is derived from an EMBL/GenBank/DDBJ whole genome shotgun (WGS) entry which is preliminary data.</text>
</comment>
<protein>
    <submittedName>
        <fullName evidence="2">Uncharacterized protein</fullName>
    </submittedName>
</protein>
<organism evidence="2 3">
    <name type="scientific">Nocardia flavorosea</name>
    <dbReference type="NCBI Taxonomy" id="53429"/>
    <lineage>
        <taxon>Bacteria</taxon>
        <taxon>Bacillati</taxon>
        <taxon>Actinomycetota</taxon>
        <taxon>Actinomycetes</taxon>
        <taxon>Mycobacteriales</taxon>
        <taxon>Nocardiaceae</taxon>
        <taxon>Nocardia</taxon>
    </lineage>
</organism>
<accession>A0A846YK01</accession>
<reference evidence="2 3" key="1">
    <citation type="submission" date="2020-04" db="EMBL/GenBank/DDBJ databases">
        <title>MicrobeNet Type strains.</title>
        <authorList>
            <person name="Nicholson A.C."/>
        </authorList>
    </citation>
    <scope>NUCLEOTIDE SEQUENCE [LARGE SCALE GENOMIC DNA]</scope>
    <source>
        <strain evidence="2 3">JCM 3332</strain>
    </source>
</reference>
<proteinExistence type="predicted"/>
<feature type="compositionally biased region" description="Low complexity" evidence="1">
    <location>
        <begin position="1"/>
        <end position="18"/>
    </location>
</feature>
<dbReference type="Proteomes" id="UP000570678">
    <property type="component" value="Unassembled WGS sequence"/>
</dbReference>
<feature type="compositionally biased region" description="Basic and acidic residues" evidence="1">
    <location>
        <begin position="43"/>
        <end position="60"/>
    </location>
</feature>